<comment type="function">
    <text evidence="3">Flagellin is the subunit protein which polymerizes to form the filaments of bacterial flagella.</text>
</comment>
<evidence type="ECO:0000259" key="6">
    <source>
        <dbReference type="Pfam" id="PF00700"/>
    </source>
</evidence>
<proteinExistence type="inferred from homology"/>
<feature type="domain" description="Flagellin C-terminal" evidence="6">
    <location>
        <begin position="181"/>
        <end position="265"/>
    </location>
</feature>
<keyword evidence="3" id="KW-0964">Secreted</keyword>
<evidence type="ECO:0000256" key="1">
    <source>
        <dbReference type="ARBA" id="ARBA00005709"/>
    </source>
</evidence>
<evidence type="ECO:0000313" key="7">
    <source>
        <dbReference type="EMBL" id="APT74838.1"/>
    </source>
</evidence>
<evidence type="ECO:0000256" key="2">
    <source>
        <dbReference type="ARBA" id="ARBA00023143"/>
    </source>
</evidence>
<dbReference type="PRINTS" id="PR00207">
    <property type="entry name" value="FLAGELLIN"/>
</dbReference>
<keyword evidence="2 3" id="KW-0975">Bacterial flagellum</keyword>
<gene>
    <name evidence="7" type="ORF">BW47_03355</name>
</gene>
<organism evidence="7 8">
    <name type="scientific">Thermosipho melanesiensis</name>
    <dbReference type="NCBI Taxonomy" id="46541"/>
    <lineage>
        <taxon>Bacteria</taxon>
        <taxon>Thermotogati</taxon>
        <taxon>Thermotogota</taxon>
        <taxon>Thermotogae</taxon>
        <taxon>Thermotogales</taxon>
        <taxon>Fervidobacteriaceae</taxon>
        <taxon>Thermosipho</taxon>
    </lineage>
</organism>
<dbReference type="PANTHER" id="PTHR42792">
    <property type="entry name" value="FLAGELLIN"/>
    <property type="match status" value="1"/>
</dbReference>
<dbReference type="InterPro" id="IPR001029">
    <property type="entry name" value="Flagellin_N"/>
</dbReference>
<evidence type="ECO:0000256" key="4">
    <source>
        <dbReference type="SAM" id="Coils"/>
    </source>
</evidence>
<feature type="domain" description="Flagellin N-terminal" evidence="5">
    <location>
        <begin position="39"/>
        <end position="136"/>
    </location>
</feature>
<keyword evidence="4" id="KW-0175">Coiled coil</keyword>
<dbReference type="Gene3D" id="1.20.1330.10">
    <property type="entry name" value="f41 fragment of flagellin, N-terminal domain"/>
    <property type="match status" value="1"/>
</dbReference>
<dbReference type="InterPro" id="IPR046358">
    <property type="entry name" value="Flagellin_C"/>
</dbReference>
<feature type="coiled-coil region" evidence="4">
    <location>
        <begin position="97"/>
        <end position="128"/>
    </location>
</feature>
<evidence type="ECO:0000256" key="3">
    <source>
        <dbReference type="RuleBase" id="RU362073"/>
    </source>
</evidence>
<dbReference type="SUPFAM" id="SSF64518">
    <property type="entry name" value="Phase 1 flagellin"/>
    <property type="match status" value="1"/>
</dbReference>
<dbReference type="InterPro" id="IPR001492">
    <property type="entry name" value="Flagellin"/>
</dbReference>
<dbReference type="Pfam" id="PF00669">
    <property type="entry name" value="Flagellin_N"/>
    <property type="match status" value="1"/>
</dbReference>
<dbReference type="RefSeq" id="WP_012056847.1">
    <property type="nucleotide sequence ID" value="NZ_CP007389.1"/>
</dbReference>
<dbReference type="PANTHER" id="PTHR42792:SF2">
    <property type="entry name" value="FLAGELLIN"/>
    <property type="match status" value="1"/>
</dbReference>
<dbReference type="Proteomes" id="UP000185490">
    <property type="component" value="Chromosome"/>
</dbReference>
<evidence type="ECO:0000259" key="5">
    <source>
        <dbReference type="Pfam" id="PF00669"/>
    </source>
</evidence>
<dbReference type="Pfam" id="PF00700">
    <property type="entry name" value="Flagellin_C"/>
    <property type="match status" value="1"/>
</dbReference>
<name>A0ABM6GGV6_9BACT</name>
<dbReference type="EMBL" id="CP007389">
    <property type="protein sequence ID" value="APT74838.1"/>
    <property type="molecule type" value="Genomic_DNA"/>
</dbReference>
<reference evidence="7 8" key="1">
    <citation type="submission" date="2014-02" db="EMBL/GenBank/DDBJ databases">
        <title>Diversity of Thermotogales isolates from hydrothermal vents.</title>
        <authorList>
            <person name="Haverkamp T.H.A."/>
            <person name="Lossouarn J."/>
            <person name="Geslin C."/>
            <person name="Nesbo C.L."/>
        </authorList>
    </citation>
    <scope>NUCLEOTIDE SEQUENCE [LARGE SCALE GENOMIC DNA]</scope>
    <source>
        <strain evidence="7 8">431</strain>
    </source>
</reference>
<accession>A0ABM6GGV6</accession>
<comment type="subcellular location">
    <subcellularLocation>
        <location evidence="3">Secreted</location>
    </subcellularLocation>
    <subcellularLocation>
        <location evidence="3">Bacterial flagellum</location>
    </subcellularLocation>
</comment>
<evidence type="ECO:0000313" key="8">
    <source>
        <dbReference type="Proteomes" id="UP000185490"/>
    </source>
</evidence>
<comment type="similarity">
    <text evidence="1 3">Belongs to the bacterial flagellin family.</text>
</comment>
<protein>
    <recommendedName>
        <fullName evidence="3">Flagellin</fullName>
    </recommendedName>
</protein>
<sequence>MRINNSVNLWITHRLLSFQDQNKANMAEVVTAQKLLTSDIAGAAIYERMRSQIERYGKVIENIYTGVDMLNTADSALSSIYDNLQRMRELAVQASNGTLTENERAALNEEYNQLLEQIKTTVKNTEFNNKQLLTGNFENIEIQVNPNGKSQNISIPNVQTDALNIEDTNILTIENAHTAIERLDNAINTISETRSNIGANVNALKQYGAVAANAFENITSSTSNIHDTDIAKTLLEITKNNILSQTLLSLSTQSNISAWSVLRLLG</sequence>
<keyword evidence="8" id="KW-1185">Reference proteome</keyword>